<dbReference type="GO" id="GO:0046656">
    <property type="term" value="P:folic acid biosynthetic process"/>
    <property type="evidence" value="ECO:0007669"/>
    <property type="project" value="UniProtKB-KW"/>
</dbReference>
<evidence type="ECO:0000256" key="21">
    <source>
        <dbReference type="ARBA" id="ARBA00049161"/>
    </source>
</evidence>
<evidence type="ECO:0000256" key="4">
    <source>
        <dbReference type="ARBA" id="ARBA00005150"/>
    </source>
</evidence>
<comment type="catalytic activity">
    <reaction evidence="18">
        <text>(6S)-5,6,7,8-tetrahydrofolyl-(gamma-L-Glu)(n) + L-glutamate + ATP = (6S)-5,6,7,8-tetrahydrofolyl-(gamma-L-Glu)(n+1) + ADP + phosphate + H(+)</text>
        <dbReference type="Rhea" id="RHEA:10580"/>
        <dbReference type="Rhea" id="RHEA-COMP:14738"/>
        <dbReference type="Rhea" id="RHEA-COMP:14740"/>
        <dbReference type="ChEBI" id="CHEBI:15378"/>
        <dbReference type="ChEBI" id="CHEBI:29985"/>
        <dbReference type="ChEBI" id="CHEBI:30616"/>
        <dbReference type="ChEBI" id="CHEBI:43474"/>
        <dbReference type="ChEBI" id="CHEBI:141005"/>
        <dbReference type="ChEBI" id="CHEBI:456216"/>
        <dbReference type="EC" id="6.3.2.17"/>
    </reaction>
</comment>
<dbReference type="Pfam" id="PF02875">
    <property type="entry name" value="Mur_ligase_C"/>
    <property type="match status" value="1"/>
</dbReference>
<evidence type="ECO:0000256" key="8">
    <source>
        <dbReference type="ARBA" id="ARBA00019357"/>
    </source>
</evidence>
<dbReference type="Gene3D" id="3.90.190.20">
    <property type="entry name" value="Mur ligase, C-terminal domain"/>
    <property type="match status" value="1"/>
</dbReference>
<dbReference type="InterPro" id="IPR001645">
    <property type="entry name" value="Folylpolyglutamate_synth"/>
</dbReference>
<evidence type="ECO:0000256" key="7">
    <source>
        <dbReference type="ARBA" id="ARBA00013025"/>
    </source>
</evidence>
<comment type="catalytic activity">
    <reaction evidence="21">
        <text>7,8-dihydropteroate + L-glutamate + ATP = 7,8-dihydrofolate + ADP + phosphate + H(+)</text>
        <dbReference type="Rhea" id="RHEA:23584"/>
        <dbReference type="ChEBI" id="CHEBI:15378"/>
        <dbReference type="ChEBI" id="CHEBI:17839"/>
        <dbReference type="ChEBI" id="CHEBI:29985"/>
        <dbReference type="ChEBI" id="CHEBI:30616"/>
        <dbReference type="ChEBI" id="CHEBI:43474"/>
        <dbReference type="ChEBI" id="CHEBI:57451"/>
        <dbReference type="ChEBI" id="CHEBI:456216"/>
        <dbReference type="EC" id="6.3.2.12"/>
    </reaction>
</comment>
<keyword evidence="12 22" id="KW-0067">ATP-binding</keyword>
<dbReference type="InterPro" id="IPR036565">
    <property type="entry name" value="Mur-like_cat_sf"/>
</dbReference>
<evidence type="ECO:0000313" key="26">
    <source>
        <dbReference type="Proteomes" id="UP000001691"/>
    </source>
</evidence>
<comment type="catalytic activity">
    <reaction evidence="19">
        <text>10-formyltetrahydrofolyl-(gamma-L-Glu)(n) + L-glutamate + ATP = 10-formyltetrahydrofolyl-(gamma-L-Glu)(n+1) + ADP + phosphate + H(+)</text>
        <dbReference type="Rhea" id="RHEA:51904"/>
        <dbReference type="Rhea" id="RHEA-COMP:13088"/>
        <dbReference type="Rhea" id="RHEA-COMP:14300"/>
        <dbReference type="ChEBI" id="CHEBI:15378"/>
        <dbReference type="ChEBI" id="CHEBI:29985"/>
        <dbReference type="ChEBI" id="CHEBI:30616"/>
        <dbReference type="ChEBI" id="CHEBI:43474"/>
        <dbReference type="ChEBI" id="CHEBI:134413"/>
        <dbReference type="ChEBI" id="CHEBI:456216"/>
        <dbReference type="EC" id="6.3.2.17"/>
    </reaction>
</comment>
<name>B1H0E2_ENDTX</name>
<organism evidence="25 26">
    <name type="scientific">Endomicrobium trichonymphae</name>
    <dbReference type="NCBI Taxonomy" id="1408204"/>
    <lineage>
        <taxon>Bacteria</taxon>
        <taxon>Pseudomonadati</taxon>
        <taxon>Elusimicrobiota</taxon>
        <taxon>Endomicrobiia</taxon>
        <taxon>Endomicrobiales</taxon>
        <taxon>Endomicrobiaceae</taxon>
        <taxon>Candidatus Endomicrobiellum</taxon>
    </lineage>
</organism>
<dbReference type="EC" id="6.3.2.17" evidence="7"/>
<comment type="pathway">
    <text evidence="4">Cofactor biosynthesis; tetrahydrofolylpolyglutamate biosynthesis.</text>
</comment>
<evidence type="ECO:0000256" key="11">
    <source>
        <dbReference type="ARBA" id="ARBA00022741"/>
    </source>
</evidence>
<evidence type="ECO:0000256" key="2">
    <source>
        <dbReference type="ARBA" id="ARBA00002714"/>
    </source>
</evidence>
<dbReference type="SUPFAM" id="SSF53244">
    <property type="entry name" value="MurD-like peptide ligases, peptide-binding domain"/>
    <property type="match status" value="1"/>
</dbReference>
<comment type="cofactor">
    <cofactor evidence="1">
        <name>Mg(2+)</name>
        <dbReference type="ChEBI" id="CHEBI:18420"/>
    </cofactor>
</comment>
<dbReference type="AlphaFoldDB" id="B1H0E2"/>
<evidence type="ECO:0000256" key="13">
    <source>
        <dbReference type="ARBA" id="ARBA00022842"/>
    </source>
</evidence>
<feature type="domain" description="Mur ligase C-terminal" evidence="23">
    <location>
        <begin position="282"/>
        <end position="393"/>
    </location>
</feature>
<evidence type="ECO:0000256" key="12">
    <source>
        <dbReference type="ARBA" id="ARBA00022840"/>
    </source>
</evidence>
<evidence type="ECO:0000256" key="17">
    <source>
        <dbReference type="ARBA" id="ARBA00032510"/>
    </source>
</evidence>
<sequence>MFFKILKEYEGMTPGLSRIKKFFKSIDNPQNKLKAVHIAGTNGKGSTAAFISEILKAGGYKTALYSSPHLIDITERIKIDGENIPSKIFNGLSKKYLERAVKYKLSYFEYLTALAFIYFAEQKTDIAVIETGLGGRFDATNVIKKPLICAITSIAKEHQEILGAETEKIAFEKAGIIKGDAYVVCGKLPKRAITVIKNKSNPYYLYGKDLKVANNKSSRSRQKFDYTSKNAELKNIEIGLLGRHQAVNASIAIFAAGLLNKKGYYLSEAHIRTGLKNAVWQGRFDIRKIHSNNKNFELIIDGAHNIQGLNAFFETFEQLGFSKKKRIFIFTVMKEKKYKYMVKKTASFAKKVILPRINNDRALNPEVLKKEFSKYIAQNKICTADSVKNACAMISDNETSVAVGSLYLVGEILKYINETME</sequence>
<dbReference type="Pfam" id="PF08245">
    <property type="entry name" value="Mur_ligase_M"/>
    <property type="match status" value="1"/>
</dbReference>
<evidence type="ECO:0000259" key="24">
    <source>
        <dbReference type="Pfam" id="PF08245"/>
    </source>
</evidence>
<keyword evidence="13" id="KW-0460">Magnesium</keyword>
<gene>
    <name evidence="25" type="ordered locus">TGRD_485</name>
</gene>
<evidence type="ECO:0000256" key="16">
    <source>
        <dbReference type="ARBA" id="ARBA00030592"/>
    </source>
</evidence>
<dbReference type="Gene3D" id="3.40.1190.10">
    <property type="entry name" value="Mur-like, catalytic domain"/>
    <property type="match status" value="1"/>
</dbReference>
<evidence type="ECO:0000256" key="1">
    <source>
        <dbReference type="ARBA" id="ARBA00001946"/>
    </source>
</evidence>
<dbReference type="GO" id="GO:0005737">
    <property type="term" value="C:cytoplasm"/>
    <property type="evidence" value="ECO:0007669"/>
    <property type="project" value="TreeGrafter"/>
</dbReference>
<dbReference type="PANTHER" id="PTHR11136">
    <property type="entry name" value="FOLYLPOLYGLUTAMATE SYNTHASE-RELATED"/>
    <property type="match status" value="1"/>
</dbReference>
<dbReference type="InterPro" id="IPR004101">
    <property type="entry name" value="Mur_ligase_C"/>
</dbReference>
<evidence type="ECO:0000256" key="19">
    <source>
        <dbReference type="ARBA" id="ARBA00047808"/>
    </source>
</evidence>
<dbReference type="GO" id="GO:0005524">
    <property type="term" value="F:ATP binding"/>
    <property type="evidence" value="ECO:0007669"/>
    <property type="project" value="UniProtKB-KW"/>
</dbReference>
<evidence type="ECO:0000313" key="25">
    <source>
        <dbReference type="EMBL" id="BAG13974.1"/>
    </source>
</evidence>
<dbReference type="InterPro" id="IPR013221">
    <property type="entry name" value="Mur_ligase_cen"/>
</dbReference>
<dbReference type="Proteomes" id="UP000001691">
    <property type="component" value="Chromosome"/>
</dbReference>
<dbReference type="PANTHER" id="PTHR11136:SF0">
    <property type="entry name" value="DIHYDROFOLATE SYNTHETASE-RELATED"/>
    <property type="match status" value="1"/>
</dbReference>
<dbReference type="STRING" id="471821.TGRD_491"/>
<comment type="function">
    <text evidence="2">Functions in two distinct reactions of the de novo folate biosynthetic pathway. Catalyzes the addition of a glutamate residue to dihydropteroate (7,8-dihydropteroate or H2Pte) to form dihydrofolate (7,8-dihydrofolate monoglutamate or H2Pte-Glu). Also catalyzes successive additions of L-glutamate to tetrahydrofolate or 10-formyltetrahydrofolate or 5,10-methylenetetrahydrofolate, leading to folylpolyglutamate derivatives.</text>
</comment>
<reference evidence="26" key="1">
    <citation type="journal article" date="2008" name="Proc. Natl. Acad. Sci. U.S.A.">
        <title>Complete genome of the uncultured termite group 1 bacteria in a single host protist cell.</title>
        <authorList>
            <person name="Hongoh Y."/>
            <person name="Sharma V.K."/>
            <person name="Prakash T."/>
            <person name="Noda S."/>
            <person name="Taylor T.D."/>
            <person name="Kudo T."/>
            <person name="Sakaki Y."/>
            <person name="Toyoda A."/>
            <person name="Hattori M."/>
            <person name="Ohkuma M."/>
        </authorList>
    </citation>
    <scope>NUCLEOTIDE SEQUENCE [LARGE SCALE GENOMIC DNA]</scope>
    <source>
        <strain evidence="26">Rs-D17 genomovar Ri2008</strain>
    </source>
</reference>
<dbReference type="GO" id="GO:0046872">
    <property type="term" value="F:metal ion binding"/>
    <property type="evidence" value="ECO:0007669"/>
    <property type="project" value="UniProtKB-KW"/>
</dbReference>
<feature type="domain" description="Mur ligase central" evidence="24">
    <location>
        <begin position="38"/>
        <end position="256"/>
    </location>
</feature>
<evidence type="ECO:0000256" key="20">
    <source>
        <dbReference type="ARBA" id="ARBA00049035"/>
    </source>
</evidence>
<evidence type="ECO:0000256" key="22">
    <source>
        <dbReference type="PIRNR" id="PIRNR001563"/>
    </source>
</evidence>
<evidence type="ECO:0000256" key="15">
    <source>
        <dbReference type="ARBA" id="ARBA00030048"/>
    </source>
</evidence>
<dbReference type="FunFam" id="3.40.1190.10:FF:000011">
    <property type="entry name" value="Folylpolyglutamate synthase/dihydrofolate synthase"/>
    <property type="match status" value="1"/>
</dbReference>
<evidence type="ECO:0000256" key="18">
    <source>
        <dbReference type="ARBA" id="ARBA00047493"/>
    </source>
</evidence>
<proteinExistence type="inferred from homology"/>
<keyword evidence="26" id="KW-1185">Reference proteome</keyword>
<dbReference type="HOGENOM" id="CLU_015869_1_1_0"/>
<comment type="pathway">
    <text evidence="3">Cofactor biosynthesis; tetrahydrofolate biosynthesis; 7,8-dihydrofolate from 2-amino-4-hydroxy-6-hydroxymethyl-7,8-dihydropteridine diphosphate and 4-aminobenzoate: step 2/2.</text>
</comment>
<evidence type="ECO:0000256" key="5">
    <source>
        <dbReference type="ARBA" id="ARBA00008276"/>
    </source>
</evidence>
<keyword evidence="14" id="KW-0289">Folate biosynthesis</keyword>
<evidence type="ECO:0000256" key="3">
    <source>
        <dbReference type="ARBA" id="ARBA00004799"/>
    </source>
</evidence>
<keyword evidence="9 22" id="KW-0436">Ligase</keyword>
<dbReference type="PATRIC" id="fig|471821.5.peg.793"/>
<dbReference type="PROSITE" id="PS01012">
    <property type="entry name" value="FOLYLPOLYGLU_SYNT_2"/>
    <property type="match status" value="1"/>
</dbReference>
<keyword evidence="10" id="KW-0479">Metal-binding</keyword>
<dbReference type="KEGG" id="rsd:TGRD_485"/>
<dbReference type="GO" id="GO:0008841">
    <property type="term" value="F:dihydrofolate synthase activity"/>
    <property type="evidence" value="ECO:0007669"/>
    <property type="project" value="UniProtKB-EC"/>
</dbReference>
<protein>
    <recommendedName>
        <fullName evidence="8">Dihydrofolate synthase/folylpolyglutamate synthase</fullName>
        <ecNumber evidence="6">6.3.2.12</ecNumber>
        <ecNumber evidence="7">6.3.2.17</ecNumber>
    </recommendedName>
    <alternativeName>
        <fullName evidence="17">Folylpoly-gamma-glutamate synthetase-dihydrofolate synthetase</fullName>
    </alternativeName>
    <alternativeName>
        <fullName evidence="15">Folylpolyglutamate synthetase</fullName>
    </alternativeName>
    <alternativeName>
        <fullName evidence="16">Tetrahydrofolylpolyglutamate synthase</fullName>
    </alternativeName>
</protein>
<dbReference type="InterPro" id="IPR018109">
    <property type="entry name" value="Folylpolyglutamate_synth_CS"/>
</dbReference>
<comment type="similarity">
    <text evidence="5 22">Belongs to the folylpolyglutamate synthase family.</text>
</comment>
<dbReference type="EC" id="6.3.2.12" evidence="6"/>
<dbReference type="GO" id="GO:0004326">
    <property type="term" value="F:tetrahydrofolylpolyglutamate synthase activity"/>
    <property type="evidence" value="ECO:0007669"/>
    <property type="project" value="UniProtKB-EC"/>
</dbReference>
<dbReference type="SUPFAM" id="SSF53623">
    <property type="entry name" value="MurD-like peptide ligases, catalytic domain"/>
    <property type="match status" value="1"/>
</dbReference>
<dbReference type="EMBL" id="AP009510">
    <property type="protein sequence ID" value="BAG13974.1"/>
    <property type="molecule type" value="Genomic_DNA"/>
</dbReference>
<evidence type="ECO:0000256" key="10">
    <source>
        <dbReference type="ARBA" id="ARBA00022723"/>
    </source>
</evidence>
<evidence type="ECO:0000259" key="23">
    <source>
        <dbReference type="Pfam" id="PF02875"/>
    </source>
</evidence>
<evidence type="ECO:0000256" key="9">
    <source>
        <dbReference type="ARBA" id="ARBA00022598"/>
    </source>
</evidence>
<evidence type="ECO:0000256" key="6">
    <source>
        <dbReference type="ARBA" id="ARBA00013023"/>
    </source>
</evidence>
<keyword evidence="11 22" id="KW-0547">Nucleotide-binding</keyword>
<comment type="catalytic activity">
    <reaction evidence="20">
        <text>(6R)-5,10-methylenetetrahydrofolyl-(gamma-L-Glu)(n) + L-glutamate + ATP = (6R)-5,10-methylenetetrahydrofolyl-(gamma-L-Glu)(n+1) + ADP + phosphate + H(+)</text>
        <dbReference type="Rhea" id="RHEA:51912"/>
        <dbReference type="Rhea" id="RHEA-COMP:13257"/>
        <dbReference type="Rhea" id="RHEA-COMP:13258"/>
        <dbReference type="ChEBI" id="CHEBI:15378"/>
        <dbReference type="ChEBI" id="CHEBI:29985"/>
        <dbReference type="ChEBI" id="CHEBI:30616"/>
        <dbReference type="ChEBI" id="CHEBI:43474"/>
        <dbReference type="ChEBI" id="CHEBI:136572"/>
        <dbReference type="ChEBI" id="CHEBI:456216"/>
        <dbReference type="EC" id="6.3.2.17"/>
    </reaction>
</comment>
<dbReference type="RefSeq" id="WP_015423499.1">
    <property type="nucleotide sequence ID" value="NC_020419.1"/>
</dbReference>
<evidence type="ECO:0000256" key="14">
    <source>
        <dbReference type="ARBA" id="ARBA00022909"/>
    </source>
</evidence>
<dbReference type="PIRSF" id="PIRSF001563">
    <property type="entry name" value="Folylpolyglu_synth"/>
    <property type="match status" value="1"/>
</dbReference>
<dbReference type="NCBIfam" id="TIGR01499">
    <property type="entry name" value="folC"/>
    <property type="match status" value="1"/>
</dbReference>
<accession>B1H0E2</accession>
<dbReference type="InterPro" id="IPR036615">
    <property type="entry name" value="Mur_ligase_C_dom_sf"/>
</dbReference>